<comment type="subcellular location">
    <subcellularLocation>
        <location evidence="9">Cytoplasm</location>
    </subcellularLocation>
</comment>
<dbReference type="AlphaFoldDB" id="A0A2U8GN46"/>
<dbReference type="EMBL" id="CP022187">
    <property type="protein sequence ID" value="AWI74593.1"/>
    <property type="molecule type" value="Genomic_DNA"/>
</dbReference>
<feature type="binding site" evidence="9">
    <location>
        <position position="292"/>
    </location>
    <ligand>
        <name>substrate</name>
    </ligand>
</feature>
<dbReference type="InterPro" id="IPR005814">
    <property type="entry name" value="Aminotrans_3"/>
</dbReference>
<sequence>MSVHSPLLTRSLAAVWHPCTQMKQHETLPLIPIVRGEGPWLIDADGRRLLDGISSWWVNLFGHCNPRINEPLRAQLETLEHVMLAGFTHPPVVELSERLAALTGHRLGHAFYASDGASATEIALKMSMHSWRNRGRPGKTRFVSLAGSYHGETVGALAVTDVAIFRDAYAPLVRMASTVPCPDARLASSGEDPVDLARRAASALEACLAESHDEIAALIVEPLVQGAAGMVMYDPEYLRLARALCNRYDVHLIADEIAVGCGRTGSFFAWEQVADSTHETGGDWPDFICLSKGISGGYLPLSLVLSTDAVYDSFYADSSARAFLHSHSYTGNPLACRAALATLDLFEQDDVIVANRTRSALLGKLAHERFGSRPEVEHLRQRGMILAFDVKTAMKDFSTRFFRAALDHGVLLRPIGNTVYFMPPYVVEETELRHLINGAAAALDAALV</sequence>
<accession>A0A2U8GN46</accession>
<dbReference type="NCBIfam" id="NF004624">
    <property type="entry name" value="PRK05964.1"/>
    <property type="match status" value="1"/>
</dbReference>
<evidence type="ECO:0000256" key="6">
    <source>
        <dbReference type="ARBA" id="ARBA00022756"/>
    </source>
</evidence>
<proteinExistence type="inferred from homology"/>
<comment type="function">
    <text evidence="9">Catalyzes the transfer of the alpha-amino group from S-adenosyl-L-methionine (SAM) to 7-keto-8-aminopelargonic acid (KAPA) to form 7,8-diaminopelargonic acid (DAPA). It is the only aminotransferase known to utilize SAM as an amino donor.</text>
</comment>
<dbReference type="InterPro" id="IPR015422">
    <property type="entry name" value="PyrdxlP-dep_Trfase_small"/>
</dbReference>
<keyword evidence="6 9" id="KW-0093">Biotin biosynthesis</keyword>
<feature type="binding site" evidence="9">
    <location>
        <position position="149"/>
    </location>
    <ligand>
        <name>substrate</name>
    </ligand>
</feature>
<comment type="catalytic activity">
    <reaction evidence="8 9">
        <text>(8S)-8-amino-7-oxononanoate + S-adenosyl-L-methionine = S-adenosyl-4-methylsulfanyl-2-oxobutanoate + (7R,8S)-7,8-diammoniononanoate</text>
        <dbReference type="Rhea" id="RHEA:16861"/>
        <dbReference type="ChEBI" id="CHEBI:16490"/>
        <dbReference type="ChEBI" id="CHEBI:59789"/>
        <dbReference type="ChEBI" id="CHEBI:149468"/>
        <dbReference type="ChEBI" id="CHEBI:149469"/>
        <dbReference type="EC" id="2.6.1.62"/>
    </reaction>
</comment>
<feature type="binding site" evidence="9">
    <location>
        <begin position="327"/>
        <end position="328"/>
    </location>
    <ligand>
        <name>pyridoxal 5'-phosphate</name>
        <dbReference type="ChEBI" id="CHEBI:597326"/>
    </ligand>
</feature>
<keyword evidence="4 9" id="KW-0808">Transferase</keyword>
<dbReference type="GO" id="GO:0004015">
    <property type="term" value="F:adenosylmethionine-8-amino-7-oxononanoate transaminase activity"/>
    <property type="evidence" value="ECO:0007669"/>
    <property type="project" value="UniProtKB-UniRule"/>
</dbReference>
<dbReference type="SUPFAM" id="SSF53383">
    <property type="entry name" value="PLP-dependent transferases"/>
    <property type="match status" value="1"/>
</dbReference>
<name>A0A2U8GN46_9RHOO</name>
<dbReference type="NCBIfam" id="TIGR00508">
    <property type="entry name" value="bioA"/>
    <property type="match status" value="1"/>
</dbReference>
<dbReference type="KEGG" id="acom:CEW83_04680"/>
<dbReference type="UniPathway" id="UPA00078">
    <property type="reaction ID" value="UER00160"/>
</dbReference>
<dbReference type="GO" id="GO:0009102">
    <property type="term" value="P:biotin biosynthetic process"/>
    <property type="evidence" value="ECO:0007669"/>
    <property type="project" value="UniProtKB-UniRule"/>
</dbReference>
<organism evidence="10 11">
    <name type="scientific">Parazoarcus communis</name>
    <dbReference type="NCBI Taxonomy" id="41977"/>
    <lineage>
        <taxon>Bacteria</taxon>
        <taxon>Pseudomonadati</taxon>
        <taxon>Pseudomonadota</taxon>
        <taxon>Betaproteobacteria</taxon>
        <taxon>Rhodocyclales</taxon>
        <taxon>Zoogloeaceae</taxon>
        <taxon>Parazoarcus</taxon>
    </lineage>
</organism>
<keyword evidence="7 9" id="KW-0663">Pyridoxal phosphate</keyword>
<gene>
    <name evidence="9" type="primary">bioA</name>
    <name evidence="10" type="ORF">CEW83_04680</name>
</gene>
<dbReference type="Proteomes" id="UP000244930">
    <property type="component" value="Chromosome"/>
</dbReference>
<evidence type="ECO:0000256" key="1">
    <source>
        <dbReference type="ARBA" id="ARBA00001933"/>
    </source>
</evidence>
<dbReference type="GO" id="GO:0030170">
    <property type="term" value="F:pyridoxal phosphate binding"/>
    <property type="evidence" value="ECO:0007669"/>
    <property type="project" value="UniProtKB-UniRule"/>
</dbReference>
<dbReference type="Gene3D" id="3.40.640.10">
    <property type="entry name" value="Type I PLP-dependent aspartate aminotransferase-like (Major domain)"/>
    <property type="match status" value="1"/>
</dbReference>
<protein>
    <recommendedName>
        <fullName evidence="9">Adenosylmethionine-8-amino-7-oxononanoate aminotransferase</fullName>
        <ecNumber evidence="9">2.6.1.62</ecNumber>
    </recommendedName>
    <alternativeName>
        <fullName evidence="9">7,8-diamino-pelargonic acid aminotransferase</fullName>
        <shortName evidence="9">DAPA AT</shortName>
        <shortName evidence="9">DAPA aminotransferase</shortName>
    </alternativeName>
    <alternativeName>
        <fullName evidence="9">7,8-diaminononanoate synthase</fullName>
        <shortName evidence="9">DANS</shortName>
    </alternativeName>
    <alternativeName>
        <fullName evidence="9">Diaminopelargonic acid synthase</fullName>
    </alternativeName>
</protein>
<dbReference type="InterPro" id="IPR015424">
    <property type="entry name" value="PyrdxlP-dep_Trfase"/>
</dbReference>
<evidence type="ECO:0000256" key="8">
    <source>
        <dbReference type="ARBA" id="ARBA00048449"/>
    </source>
</evidence>
<keyword evidence="9" id="KW-0963">Cytoplasm</keyword>
<feature type="site" description="Participates in the substrate recognition with KAPA and in a stacking interaction with the adenine ring of SAM" evidence="9">
    <location>
        <position position="19"/>
    </location>
</feature>
<dbReference type="PANTHER" id="PTHR42684">
    <property type="entry name" value="ADENOSYLMETHIONINE-8-AMINO-7-OXONONANOATE AMINOTRANSFERASE"/>
    <property type="match status" value="1"/>
</dbReference>
<evidence type="ECO:0000313" key="11">
    <source>
        <dbReference type="Proteomes" id="UP000244930"/>
    </source>
</evidence>
<feature type="binding site" evidence="9">
    <location>
        <position position="56"/>
    </location>
    <ligand>
        <name>substrate</name>
    </ligand>
</feature>
<evidence type="ECO:0000256" key="7">
    <source>
        <dbReference type="ARBA" id="ARBA00022898"/>
    </source>
</evidence>
<keyword evidence="5 9" id="KW-0949">S-adenosyl-L-methionine</keyword>
<dbReference type="Pfam" id="PF00202">
    <property type="entry name" value="Aminotran_3"/>
    <property type="match status" value="1"/>
</dbReference>
<evidence type="ECO:0000256" key="9">
    <source>
        <dbReference type="HAMAP-Rule" id="MF_00834"/>
    </source>
</evidence>
<feature type="binding site" evidence="9">
    <location>
        <position position="413"/>
    </location>
    <ligand>
        <name>substrate</name>
    </ligand>
</feature>
<dbReference type="InterPro" id="IPR005815">
    <property type="entry name" value="BioA"/>
</dbReference>
<dbReference type="GO" id="GO:0005737">
    <property type="term" value="C:cytoplasm"/>
    <property type="evidence" value="ECO:0007669"/>
    <property type="project" value="UniProtKB-SubCell"/>
</dbReference>
<comment type="subunit">
    <text evidence="9">Homodimer.</text>
</comment>
<feature type="binding site" evidence="9">
    <location>
        <begin position="116"/>
        <end position="117"/>
    </location>
    <ligand>
        <name>pyridoxal 5'-phosphate</name>
        <dbReference type="ChEBI" id="CHEBI:597326"/>
    </ligand>
</feature>
<comment type="similarity">
    <text evidence="9">Belongs to the class-III pyridoxal-phosphate-dependent aminotransferase family. BioA subfamily.</text>
</comment>
<keyword evidence="11" id="KW-1185">Reference proteome</keyword>
<dbReference type="CDD" id="cd00610">
    <property type="entry name" value="OAT_like"/>
    <property type="match status" value="1"/>
</dbReference>
<feature type="binding site" evidence="9">
    <location>
        <position position="326"/>
    </location>
    <ligand>
        <name>substrate</name>
    </ligand>
</feature>
<feature type="binding site" evidence="9">
    <location>
        <position position="255"/>
    </location>
    <ligand>
        <name>pyridoxal 5'-phosphate</name>
        <dbReference type="ChEBI" id="CHEBI:597326"/>
    </ligand>
</feature>
<dbReference type="PANTHER" id="PTHR42684:SF17">
    <property type="entry name" value="ADENOSYLMETHIONINE-8-AMINO-7-OXONONANOATE AMINOTRANSFERASE"/>
    <property type="match status" value="1"/>
</dbReference>
<evidence type="ECO:0000256" key="4">
    <source>
        <dbReference type="ARBA" id="ARBA00022679"/>
    </source>
</evidence>
<comment type="cofactor">
    <cofactor evidence="1 9">
        <name>pyridoxal 5'-phosphate</name>
        <dbReference type="ChEBI" id="CHEBI:597326"/>
    </cofactor>
</comment>
<evidence type="ECO:0000256" key="5">
    <source>
        <dbReference type="ARBA" id="ARBA00022691"/>
    </source>
</evidence>
<dbReference type="HAMAP" id="MF_00834">
    <property type="entry name" value="BioA"/>
    <property type="match status" value="1"/>
</dbReference>
<comment type="pathway">
    <text evidence="2 9">Cofactor biosynthesis; biotin biosynthesis; 7,8-diaminononanoate from 8-amino-7-oxononanoate (SAM route): step 1/1.</text>
</comment>
<dbReference type="InterPro" id="IPR015421">
    <property type="entry name" value="PyrdxlP-dep_Trfase_major"/>
</dbReference>
<keyword evidence="3 9" id="KW-0032">Aminotransferase</keyword>
<evidence type="ECO:0000313" key="10">
    <source>
        <dbReference type="EMBL" id="AWI74593.1"/>
    </source>
</evidence>
<evidence type="ECO:0000256" key="2">
    <source>
        <dbReference type="ARBA" id="ARBA00005063"/>
    </source>
</evidence>
<reference evidence="10 11" key="1">
    <citation type="submission" date="2017-06" db="EMBL/GenBank/DDBJ databases">
        <title>Azoarcus.</title>
        <authorList>
            <person name="Woo J.-H."/>
            <person name="Kim H.-S."/>
        </authorList>
    </citation>
    <scope>NUCLEOTIDE SEQUENCE [LARGE SCALE GENOMIC DNA]</scope>
    <source>
        <strain evidence="10 11">TSPY31</strain>
    </source>
</reference>
<dbReference type="Gene3D" id="3.90.1150.10">
    <property type="entry name" value="Aspartate Aminotransferase, domain 1"/>
    <property type="match status" value="1"/>
</dbReference>
<dbReference type="EC" id="2.6.1.62" evidence="9"/>
<feature type="modified residue" description="N6-(pyridoxal phosphate)lysine" evidence="9">
    <location>
        <position position="292"/>
    </location>
</feature>
<dbReference type="PIRSF" id="PIRSF000521">
    <property type="entry name" value="Transaminase_4ab_Lys_Orn"/>
    <property type="match status" value="1"/>
</dbReference>
<evidence type="ECO:0000256" key="3">
    <source>
        <dbReference type="ARBA" id="ARBA00022576"/>
    </source>
</evidence>
<dbReference type="RefSeq" id="WP_108948299.1">
    <property type="nucleotide sequence ID" value="NZ_CP022187.1"/>
</dbReference>